<dbReference type="GO" id="GO:0000209">
    <property type="term" value="P:protein polyubiquitination"/>
    <property type="evidence" value="ECO:0007669"/>
    <property type="project" value="TreeGrafter"/>
</dbReference>
<protein>
    <submittedName>
        <fullName evidence="5">Tripartite motif-containing 3</fullName>
    </submittedName>
</protein>
<feature type="compositionally biased region" description="Low complexity" evidence="4">
    <location>
        <begin position="653"/>
        <end position="665"/>
    </location>
</feature>
<dbReference type="Proteomes" id="UP001295444">
    <property type="component" value="Chromosome 01"/>
</dbReference>
<evidence type="ECO:0000313" key="6">
    <source>
        <dbReference type="Proteomes" id="UP001295444"/>
    </source>
</evidence>
<evidence type="ECO:0000256" key="3">
    <source>
        <dbReference type="SAM" id="Coils"/>
    </source>
</evidence>
<dbReference type="PROSITE" id="PS51125">
    <property type="entry name" value="NHL"/>
    <property type="match status" value="2"/>
</dbReference>
<dbReference type="GO" id="GO:0043161">
    <property type="term" value="P:proteasome-mediated ubiquitin-dependent protein catabolic process"/>
    <property type="evidence" value="ECO:0007669"/>
    <property type="project" value="TreeGrafter"/>
</dbReference>
<name>A0AAD1VPT6_PELCU</name>
<proteinExistence type="predicted"/>
<dbReference type="Pfam" id="PF01436">
    <property type="entry name" value="NHL"/>
    <property type="match status" value="1"/>
</dbReference>
<feature type="region of interest" description="Disordered" evidence="4">
    <location>
        <begin position="331"/>
        <end position="352"/>
    </location>
</feature>
<dbReference type="InterPro" id="IPR011042">
    <property type="entry name" value="6-blade_b-propeller_TolB-like"/>
</dbReference>
<dbReference type="EMBL" id="OW240912">
    <property type="protein sequence ID" value="CAH2226179.1"/>
    <property type="molecule type" value="Genomic_DNA"/>
</dbReference>
<feature type="region of interest" description="Disordered" evidence="4">
    <location>
        <begin position="442"/>
        <end position="465"/>
    </location>
</feature>
<dbReference type="GO" id="GO:0061630">
    <property type="term" value="F:ubiquitin protein ligase activity"/>
    <property type="evidence" value="ECO:0007669"/>
    <property type="project" value="TreeGrafter"/>
</dbReference>
<feature type="repeat" description="NHL" evidence="2">
    <location>
        <begin position="916"/>
        <end position="947"/>
    </location>
</feature>
<sequence>MGEHSALLSDLAWTCQQLEQIKAKQTKDHQRVAKSFEKTLLSILEREQTILTQVEEEHRRLRDQLSSIQRSNELALQDGVAEINSLVHEISGISSQLKQALGTSNDSETVVRQIKERVSNIFFKRKSISVSLKKVHFTPYQLVPTTLGEIRCEEQTLGFSIPCPPKRTQTISIENEDTVLLCDEKPPWENSSQSLVDPGNIIINMSDDRSDLDSEPSPRLPYTRQEKIINHELQKSTLSLLEQAVNEADNAEVNPQIATKSWISEIKHSPCKEQSLITLKKGTSRIMCSEDHSRATKCLPNEFQEMKAMHLFVKSKESETTKNCDVGTRRKRHGLCPPTQKLNHSSTQGKTDNSCFYSPSDNKPVLSNGPETVKGTNQNSCYEKNSIINTIDQSGILPDPNTLFRATAAFVLEDYSDSSEEILEDRSNNADRDPKDFRELAIRESRMPSAKQNADGEQLARWQSQNDMKSEDLTCRYSQELQLSQFTDTSVLIAHVKSPSLNSDYIRLDKVSSETRYEPARSLSPAESVTSTCTFIIEPAGSREKVQKSHITRPFSQPTAKKNKKAHPVISPSFAKSEIRTQQHLPKSKKLSQVRCLSPKLVPNIKNLLRPTSTYNSVPRSSSMPYIEKISRQINSHPKAIKSSSYMERRDSISSSSSCWSNPRSLASSNPSGATREVQVRVRSSQHWRKTAKVSHQLPYKTKCLSKSESNLIDFPTESGAPDNLVKQFGKFGSGRAELNLPHGIHTITTGLLYIVDYGNRRLQVMDAKGKVLQQIALATKNYFDVAVNKRGLVALTNSTDRTVEVYNRHGRFLQSISRNWGAPRGITVNQNDDFVIADMRLGTLWALTLDSSNGRLKESTVVPGFNKPYLVDSNNQGLLVISERGFDGGCCVKVLGKDWQILKVLGLKDSLGPVLYNPWGVCIDNEGGVLVADWGKKHSIIYYSPTKPAQFIVTEGLSSPRGLALWQDHHLMVADSMHNCIKVFQYKE</sequence>
<feature type="region of interest" description="Disordered" evidence="4">
    <location>
        <begin position="653"/>
        <end position="677"/>
    </location>
</feature>
<dbReference type="PANTHER" id="PTHR24104:SF53">
    <property type="match status" value="1"/>
</dbReference>
<accession>A0AAD1VPT6</accession>
<evidence type="ECO:0000313" key="5">
    <source>
        <dbReference type="EMBL" id="CAH2226179.1"/>
    </source>
</evidence>
<keyword evidence="3" id="KW-0175">Coiled coil</keyword>
<dbReference type="AlphaFoldDB" id="A0AAD1VPT6"/>
<dbReference type="InterPro" id="IPR050952">
    <property type="entry name" value="TRIM-NHL_E3_ligases"/>
</dbReference>
<reference evidence="5" key="1">
    <citation type="submission" date="2022-03" db="EMBL/GenBank/DDBJ databases">
        <authorList>
            <person name="Alioto T."/>
            <person name="Alioto T."/>
            <person name="Gomez Garrido J."/>
        </authorList>
    </citation>
    <scope>NUCLEOTIDE SEQUENCE</scope>
</reference>
<feature type="coiled-coil region" evidence="3">
    <location>
        <begin position="44"/>
        <end position="71"/>
    </location>
</feature>
<dbReference type="InterPro" id="IPR001258">
    <property type="entry name" value="NHL_repeat"/>
</dbReference>
<keyword evidence="1" id="KW-0677">Repeat</keyword>
<gene>
    <name evidence="5" type="ORF">PECUL_23A052458</name>
</gene>
<dbReference type="Gene3D" id="2.120.10.30">
    <property type="entry name" value="TolB, C-terminal domain"/>
    <property type="match status" value="1"/>
</dbReference>
<dbReference type="SUPFAM" id="SSF101898">
    <property type="entry name" value="NHL repeat"/>
    <property type="match status" value="1"/>
</dbReference>
<evidence type="ECO:0000256" key="2">
    <source>
        <dbReference type="PROSITE-ProRule" id="PRU00504"/>
    </source>
</evidence>
<feature type="compositionally biased region" description="Polar residues" evidence="4">
    <location>
        <begin position="340"/>
        <end position="352"/>
    </location>
</feature>
<evidence type="ECO:0000256" key="1">
    <source>
        <dbReference type="ARBA" id="ARBA00022737"/>
    </source>
</evidence>
<evidence type="ECO:0000256" key="4">
    <source>
        <dbReference type="SAM" id="MobiDB-lite"/>
    </source>
</evidence>
<organism evidence="5 6">
    <name type="scientific">Pelobates cultripes</name>
    <name type="common">Western spadefoot toad</name>
    <dbReference type="NCBI Taxonomy" id="61616"/>
    <lineage>
        <taxon>Eukaryota</taxon>
        <taxon>Metazoa</taxon>
        <taxon>Chordata</taxon>
        <taxon>Craniata</taxon>
        <taxon>Vertebrata</taxon>
        <taxon>Euteleostomi</taxon>
        <taxon>Amphibia</taxon>
        <taxon>Batrachia</taxon>
        <taxon>Anura</taxon>
        <taxon>Pelobatoidea</taxon>
        <taxon>Pelobatidae</taxon>
        <taxon>Pelobates</taxon>
    </lineage>
</organism>
<keyword evidence="6" id="KW-1185">Reference proteome</keyword>
<dbReference type="PANTHER" id="PTHR24104">
    <property type="entry name" value="E3 UBIQUITIN-PROTEIN LIGASE NHLRC1-RELATED"/>
    <property type="match status" value="1"/>
</dbReference>
<feature type="repeat" description="NHL" evidence="2">
    <location>
        <begin position="726"/>
        <end position="769"/>
    </location>
</feature>